<evidence type="ECO:0000313" key="3">
    <source>
        <dbReference type="EMBL" id="SMF06288.1"/>
    </source>
</evidence>
<reference evidence="4" key="1">
    <citation type="submission" date="2017-04" db="EMBL/GenBank/DDBJ databases">
        <authorList>
            <person name="Varghese N."/>
            <person name="Submissions S."/>
        </authorList>
    </citation>
    <scope>NUCLEOTIDE SEQUENCE [LARGE SCALE GENOMIC DNA]</scope>
    <source>
        <strain evidence="4">B4P</strain>
    </source>
</reference>
<dbReference type="Pfam" id="PF07835">
    <property type="entry name" value="COX4_pro_2"/>
    <property type="match status" value="1"/>
</dbReference>
<organism evidence="3 4">
    <name type="scientific">Xaviernesmea oryzae</name>
    <dbReference type="NCBI Taxonomy" id="464029"/>
    <lineage>
        <taxon>Bacteria</taxon>
        <taxon>Pseudomonadati</taxon>
        <taxon>Pseudomonadota</taxon>
        <taxon>Alphaproteobacteria</taxon>
        <taxon>Hyphomicrobiales</taxon>
        <taxon>Rhizobiaceae</taxon>
        <taxon>Rhizobium/Agrobacterium group</taxon>
        <taxon>Xaviernesmea</taxon>
    </lineage>
</organism>
<dbReference type="InterPro" id="IPR036596">
    <property type="entry name" value="Cyt-C_aa3_sf"/>
</dbReference>
<keyword evidence="1" id="KW-1133">Transmembrane helix</keyword>
<proteinExistence type="predicted"/>
<sequence length="101" mass="10890">MSTKGFSRVRVPQSLRIARGCFKETGLMDNHHSGPVETGASMDYAEHEKTYDMFIAGAKWGTMIIVVLMIAMAAGFFGGAGFIGSLILFIVLTVAGAFLLR</sequence>
<keyword evidence="1" id="KW-0812">Transmembrane</keyword>
<dbReference type="Proteomes" id="UP000192903">
    <property type="component" value="Unassembled WGS sequence"/>
</dbReference>
<evidence type="ECO:0000256" key="1">
    <source>
        <dbReference type="SAM" id="Phobius"/>
    </source>
</evidence>
<dbReference type="SUPFAM" id="SSF81469">
    <property type="entry name" value="Bacterial aa3 type cytochrome c oxidase subunit IV"/>
    <property type="match status" value="1"/>
</dbReference>
<protein>
    <submittedName>
        <fullName evidence="3">Aa3 type cytochrome c oxidase subunit IV</fullName>
    </submittedName>
</protein>
<dbReference type="AlphaFoldDB" id="A0A1X7D0W5"/>
<feature type="transmembrane region" description="Helical" evidence="1">
    <location>
        <begin position="82"/>
        <end position="100"/>
    </location>
</feature>
<feature type="transmembrane region" description="Helical" evidence="1">
    <location>
        <begin position="57"/>
        <end position="76"/>
    </location>
</feature>
<accession>A0A1X7D0W5</accession>
<name>A0A1X7D0W5_9HYPH</name>
<dbReference type="STRING" id="464029.SAMN02982989_4836"/>
<evidence type="ECO:0000259" key="2">
    <source>
        <dbReference type="Pfam" id="PF07835"/>
    </source>
</evidence>
<gene>
    <name evidence="3" type="ORF">SAMN02982989_4836</name>
</gene>
<dbReference type="InterPro" id="IPR012422">
    <property type="entry name" value="Cyt_c_oxidase_su4_bac-aa3"/>
</dbReference>
<dbReference type="Gene3D" id="1.20.5.160">
    <property type="entry name" value="Bacterial aa3 type cytochrome c oxidase subunit IV"/>
    <property type="match status" value="1"/>
</dbReference>
<feature type="domain" description="Cytochrome c oxidase subunit IV bacterial aa3 type" evidence="2">
    <location>
        <begin position="31"/>
        <end position="76"/>
    </location>
</feature>
<keyword evidence="4" id="KW-1185">Reference proteome</keyword>
<dbReference type="EMBL" id="FXAF01000002">
    <property type="protein sequence ID" value="SMF06288.1"/>
    <property type="molecule type" value="Genomic_DNA"/>
</dbReference>
<keyword evidence="1" id="KW-0472">Membrane</keyword>
<evidence type="ECO:0000313" key="4">
    <source>
        <dbReference type="Proteomes" id="UP000192903"/>
    </source>
</evidence>